<gene>
    <name evidence="6" type="primary">Aste57867_13668</name>
    <name evidence="5" type="ORF">As57867_013618</name>
    <name evidence="6" type="ORF">ASTE57867_13668</name>
</gene>
<dbReference type="Proteomes" id="UP000332933">
    <property type="component" value="Unassembled WGS sequence"/>
</dbReference>
<feature type="transmembrane region" description="Helical" evidence="4">
    <location>
        <begin position="70"/>
        <end position="91"/>
    </location>
</feature>
<dbReference type="GO" id="GO:0045454">
    <property type="term" value="P:cell redox homeostasis"/>
    <property type="evidence" value="ECO:0007669"/>
    <property type="project" value="TreeGrafter"/>
</dbReference>
<dbReference type="NCBIfam" id="TIGR02174">
    <property type="entry name" value="CXXU_selWTH"/>
    <property type="match status" value="1"/>
</dbReference>
<reference evidence="5" key="2">
    <citation type="submission" date="2019-06" db="EMBL/GenBank/DDBJ databases">
        <title>Genomics analysis of Aphanomyces spp. identifies a new class of oomycete effector associated with host adaptation.</title>
        <authorList>
            <person name="Gaulin E."/>
        </authorList>
    </citation>
    <scope>NUCLEOTIDE SEQUENCE</scope>
    <source>
        <strain evidence="5">CBS 578.67</strain>
    </source>
</reference>
<name>A0A485KZM0_9STRA</name>
<sequence>MSTKKAAKNSNKSAAPAAPKKDNGPSVRVQYDKEQYEAHYTHMANNLVKVYPTLRCFGQKAPPTAKGMMIAFLIFGLQAFLAFGLHFGESFLLNNFGYVLDPTISQFMKDYQMMLMLPIVFITPLMQYASRNGAFEIHLNDQLIYSKYETNQLPSVAYVKDLLAKKGLKPKAE</sequence>
<dbReference type="InterPro" id="IPR036249">
    <property type="entry name" value="Thioredoxin-like_sf"/>
</dbReference>
<organism evidence="6 7">
    <name type="scientific">Aphanomyces stellatus</name>
    <dbReference type="NCBI Taxonomy" id="120398"/>
    <lineage>
        <taxon>Eukaryota</taxon>
        <taxon>Sar</taxon>
        <taxon>Stramenopiles</taxon>
        <taxon>Oomycota</taxon>
        <taxon>Saprolegniomycetes</taxon>
        <taxon>Saprolegniales</taxon>
        <taxon>Verrucalvaceae</taxon>
        <taxon>Aphanomyces</taxon>
    </lineage>
</organism>
<dbReference type="SUPFAM" id="SSF52833">
    <property type="entry name" value="Thioredoxin-like"/>
    <property type="match status" value="1"/>
</dbReference>
<evidence type="ECO:0000313" key="6">
    <source>
        <dbReference type="EMBL" id="VFT90502.1"/>
    </source>
</evidence>
<dbReference type="PANTHER" id="PTHR13544">
    <property type="entry name" value="SELENOPROTEIN T"/>
    <property type="match status" value="1"/>
</dbReference>
<evidence type="ECO:0000313" key="7">
    <source>
        <dbReference type="Proteomes" id="UP000332933"/>
    </source>
</evidence>
<evidence type="ECO:0000256" key="2">
    <source>
        <dbReference type="ARBA" id="ARBA00023284"/>
    </source>
</evidence>
<keyword evidence="4" id="KW-0812">Transmembrane</keyword>
<evidence type="ECO:0000256" key="1">
    <source>
        <dbReference type="ARBA" id="ARBA00022729"/>
    </source>
</evidence>
<evidence type="ECO:0000256" key="3">
    <source>
        <dbReference type="SAM" id="MobiDB-lite"/>
    </source>
</evidence>
<keyword evidence="4" id="KW-1133">Transmembrane helix</keyword>
<keyword evidence="7" id="KW-1185">Reference proteome</keyword>
<accession>A0A485KZM0</accession>
<feature type="compositionally biased region" description="Low complexity" evidence="3">
    <location>
        <begin position="8"/>
        <end position="18"/>
    </location>
</feature>
<dbReference type="GO" id="GO:0004791">
    <property type="term" value="F:thioredoxin-disulfide reductase (NADPH) activity"/>
    <property type="evidence" value="ECO:0007669"/>
    <property type="project" value="TreeGrafter"/>
</dbReference>
<dbReference type="InterPro" id="IPR011893">
    <property type="entry name" value="Selenoprotein_Rdx-typ"/>
</dbReference>
<dbReference type="EMBL" id="CAADRA010005494">
    <property type="protein sequence ID" value="VFT90502.1"/>
    <property type="molecule type" value="Genomic_DNA"/>
</dbReference>
<keyword evidence="2" id="KW-0676">Redox-active center</keyword>
<keyword evidence="1" id="KW-0732">Signal</keyword>
<dbReference type="AlphaFoldDB" id="A0A485KZM0"/>
<dbReference type="InterPro" id="IPR019389">
    <property type="entry name" value="Selenoprotein_T"/>
</dbReference>
<evidence type="ECO:0000256" key="4">
    <source>
        <dbReference type="SAM" id="Phobius"/>
    </source>
</evidence>
<proteinExistence type="predicted"/>
<reference evidence="6 7" key="1">
    <citation type="submission" date="2019-03" db="EMBL/GenBank/DDBJ databases">
        <authorList>
            <person name="Gaulin E."/>
            <person name="Dumas B."/>
        </authorList>
    </citation>
    <scope>NUCLEOTIDE SEQUENCE [LARGE SCALE GENOMIC DNA]</scope>
    <source>
        <strain evidence="6">CBS 568.67</strain>
    </source>
</reference>
<dbReference type="Pfam" id="PF10262">
    <property type="entry name" value="Rdx"/>
    <property type="match status" value="1"/>
</dbReference>
<dbReference type="EMBL" id="VJMH01005473">
    <property type="protein sequence ID" value="KAF0695526.1"/>
    <property type="molecule type" value="Genomic_DNA"/>
</dbReference>
<dbReference type="PANTHER" id="PTHR13544:SF0">
    <property type="entry name" value="THIOREDOXIN REDUCTASE-LIKE SELENOPROTEIN T"/>
    <property type="match status" value="1"/>
</dbReference>
<dbReference type="Gene3D" id="3.40.30.10">
    <property type="entry name" value="Glutaredoxin"/>
    <property type="match status" value="1"/>
</dbReference>
<feature type="transmembrane region" description="Helical" evidence="4">
    <location>
        <begin position="111"/>
        <end position="129"/>
    </location>
</feature>
<evidence type="ECO:0000313" key="5">
    <source>
        <dbReference type="EMBL" id="KAF0695526.1"/>
    </source>
</evidence>
<feature type="region of interest" description="Disordered" evidence="3">
    <location>
        <begin position="1"/>
        <end position="26"/>
    </location>
</feature>
<keyword evidence="4" id="KW-0472">Membrane</keyword>
<dbReference type="OrthoDB" id="60822at2759"/>
<dbReference type="GO" id="GO:0005789">
    <property type="term" value="C:endoplasmic reticulum membrane"/>
    <property type="evidence" value="ECO:0007669"/>
    <property type="project" value="TreeGrafter"/>
</dbReference>
<protein>
    <submittedName>
        <fullName evidence="6">Aste57867_13668 protein</fullName>
    </submittedName>
</protein>